<evidence type="ECO:0000313" key="3">
    <source>
        <dbReference type="Proteomes" id="UP000618591"/>
    </source>
</evidence>
<evidence type="ECO:0000259" key="1">
    <source>
        <dbReference type="Pfam" id="PF05118"/>
    </source>
</evidence>
<dbReference type="Pfam" id="PF05118">
    <property type="entry name" value="Asp_Arg_Hydrox"/>
    <property type="match status" value="1"/>
</dbReference>
<gene>
    <name evidence="2" type="ORF">GCM10011395_10560</name>
</gene>
<sequence length="206" mass="23231">METSAEPTVFIATQQSHAYPDRLRLPLNFDPVRLRADLDALIDTPWTEHFVRQNYEGDWSVLPLRCTKGATHPIMQIYSDPTATDFVDTALLARSRYFQEVLGALRCPLQAVRLMRLTPGSIIKDHRDNDLEAESGEARLHIPIVTNPEVDFRLNGARVILDPGTVWYLRLSDPHSVANRGRADRVHLVVNCVVNAWLTDLLAAAL</sequence>
<keyword evidence="3" id="KW-1185">Reference proteome</keyword>
<dbReference type="EMBL" id="BMDW01000005">
    <property type="protein sequence ID" value="GGA42164.1"/>
    <property type="molecule type" value="Genomic_DNA"/>
</dbReference>
<dbReference type="InterPro" id="IPR027443">
    <property type="entry name" value="IPNS-like_sf"/>
</dbReference>
<reference evidence="3" key="1">
    <citation type="journal article" date="2019" name="Int. J. Syst. Evol. Microbiol.">
        <title>The Global Catalogue of Microorganisms (GCM) 10K type strain sequencing project: providing services to taxonomists for standard genome sequencing and annotation.</title>
        <authorList>
            <consortium name="The Broad Institute Genomics Platform"/>
            <consortium name="The Broad Institute Genome Sequencing Center for Infectious Disease"/>
            <person name="Wu L."/>
            <person name="Ma J."/>
        </authorList>
    </citation>
    <scope>NUCLEOTIDE SEQUENCE [LARGE SCALE GENOMIC DNA]</scope>
    <source>
        <strain evidence="3">CGMCC 1.10106</strain>
    </source>
</reference>
<dbReference type="Gene3D" id="2.60.120.330">
    <property type="entry name" value="B-lactam Antibiotic, Isopenicillin N Synthase, Chain"/>
    <property type="match status" value="1"/>
</dbReference>
<proteinExistence type="predicted"/>
<dbReference type="SUPFAM" id="SSF51197">
    <property type="entry name" value="Clavaminate synthase-like"/>
    <property type="match status" value="1"/>
</dbReference>
<dbReference type="InterPro" id="IPR007803">
    <property type="entry name" value="Asp/Arg/Pro-Hydrxlase"/>
</dbReference>
<organism evidence="2 3">
    <name type="scientific">Sphingomonas psychrolutea</name>
    <dbReference type="NCBI Taxonomy" id="1259676"/>
    <lineage>
        <taxon>Bacteria</taxon>
        <taxon>Pseudomonadati</taxon>
        <taxon>Pseudomonadota</taxon>
        <taxon>Alphaproteobacteria</taxon>
        <taxon>Sphingomonadales</taxon>
        <taxon>Sphingomonadaceae</taxon>
        <taxon>Sphingomonas</taxon>
    </lineage>
</organism>
<feature type="domain" description="Aspartyl/asparaginy/proline hydroxylase" evidence="1">
    <location>
        <begin position="35"/>
        <end position="192"/>
    </location>
</feature>
<dbReference type="Proteomes" id="UP000618591">
    <property type="component" value="Unassembled WGS sequence"/>
</dbReference>
<comment type="caution">
    <text evidence="2">The sequence shown here is derived from an EMBL/GenBank/DDBJ whole genome shotgun (WGS) entry which is preliminary data.</text>
</comment>
<dbReference type="RefSeq" id="WP_188445832.1">
    <property type="nucleotide sequence ID" value="NZ_BMDW01000005.1"/>
</dbReference>
<name>A0ABQ1GEC7_9SPHN</name>
<accession>A0ABQ1GEC7</accession>
<protein>
    <submittedName>
        <fullName evidence="2">Aspartyl/asparaginyl beta-hydroxylase</fullName>
    </submittedName>
</protein>
<evidence type="ECO:0000313" key="2">
    <source>
        <dbReference type="EMBL" id="GGA42164.1"/>
    </source>
</evidence>